<sequence>LVSFPLLFYWSLFHYCSTGLFSITVLLVSFPLLFYWSLFHYCSTGLFSITVLLVSFPLLFYWSLFHYCSTGLFSITVLPVSFSFEPRLLSLSSSSLILSLKLSVIASHFQFVLVLIFQ</sequence>
<keyword evidence="1" id="KW-0812">Transmembrane</keyword>
<proteinExistence type="evidence at transcript level"/>
<evidence type="ECO:0000256" key="1">
    <source>
        <dbReference type="SAM" id="Phobius"/>
    </source>
</evidence>
<feature type="transmembrane region" description="Helical" evidence="1">
    <location>
        <begin position="38"/>
        <end position="58"/>
    </location>
</feature>
<name>Q5C7I7_SCHJA</name>
<organism evidence="2">
    <name type="scientific">Schistosoma japonicum</name>
    <name type="common">Blood fluke</name>
    <dbReference type="NCBI Taxonomy" id="6182"/>
    <lineage>
        <taxon>Eukaryota</taxon>
        <taxon>Metazoa</taxon>
        <taxon>Spiralia</taxon>
        <taxon>Lophotrochozoa</taxon>
        <taxon>Platyhelminthes</taxon>
        <taxon>Trematoda</taxon>
        <taxon>Digenea</taxon>
        <taxon>Strigeidida</taxon>
        <taxon>Schistosomatoidea</taxon>
        <taxon>Schistosomatidae</taxon>
        <taxon>Schistosoma</taxon>
    </lineage>
</organism>
<protein>
    <submittedName>
        <fullName evidence="2">SJCHGC07848 protein</fullName>
    </submittedName>
</protein>
<feature type="transmembrane region" description="Helical" evidence="1">
    <location>
        <begin position="96"/>
        <end position="117"/>
    </location>
</feature>
<dbReference type="AlphaFoldDB" id="Q5C7I7"/>
<evidence type="ECO:0000313" key="2">
    <source>
        <dbReference type="EMBL" id="AAX24387.2"/>
    </source>
</evidence>
<feature type="transmembrane region" description="Helical" evidence="1">
    <location>
        <begin position="64"/>
        <end position="84"/>
    </location>
</feature>
<dbReference type="EMBL" id="AY808498">
    <property type="protein sequence ID" value="AAX24387.2"/>
    <property type="molecule type" value="mRNA"/>
</dbReference>
<reference evidence="2" key="1">
    <citation type="journal article" date="2006" name="PLoS Pathog.">
        <title>New perspectives on host-parasite interplay by comparative transcriptomic and proteomic analyses of Schistosoma japonicum.</title>
        <authorList>
            <person name="Liu F."/>
            <person name="Lu J."/>
            <person name="Hu W."/>
            <person name="Wang S.Y."/>
            <person name="Cui S.J."/>
            <person name="Chi M."/>
            <person name="Yan Q."/>
            <person name="Wang X.R."/>
            <person name="Song H.D."/>
            <person name="Xu X.N."/>
            <person name="Wang J.J."/>
            <person name="Zhang X.L."/>
            <person name="Zhang X."/>
            <person name="Wang Z.Q."/>
            <person name="Xue C.L."/>
            <person name="Brindley P.J."/>
            <person name="McManus D.P."/>
            <person name="Yang P.Y."/>
            <person name="Feng Z."/>
            <person name="Chen Z."/>
            <person name="Han Z.G."/>
        </authorList>
    </citation>
    <scope>NUCLEOTIDE SEQUENCE</scope>
</reference>
<feature type="non-terminal residue" evidence="2">
    <location>
        <position position="1"/>
    </location>
</feature>
<keyword evidence="1" id="KW-0472">Membrane</keyword>
<accession>Q5C7I7</accession>
<keyword evidence="1" id="KW-1133">Transmembrane helix</keyword>
<feature type="transmembrane region" description="Helical" evidence="1">
    <location>
        <begin position="12"/>
        <end position="33"/>
    </location>
</feature>